<accession>A0A1D3CUE8</accession>
<sequence length="204" mass="22047">MLCRPFVPLSFSFCLYISALLNEISVTRRLIPPSSRHNWAGPPNICMHFAPLCSSFCSRSQLPASSSLFFPPQKYWRLRLSGVPLNPADRHRKHAAPPSEAPRTSLSSAVSRSPRSTGYASPPSASPNSLTFVEEPQGSFAHNGLHGVLGAHQPETGGPPYPVRTSAASPLVFRGSVTNSLQEAGTTAPRLPLRGGDPLRQLQR</sequence>
<evidence type="ECO:0000256" key="2">
    <source>
        <dbReference type="SAM" id="SignalP"/>
    </source>
</evidence>
<feature type="chain" id="PRO_5008913918" evidence="2">
    <location>
        <begin position="20"/>
        <end position="204"/>
    </location>
</feature>
<reference evidence="3 4" key="1">
    <citation type="journal article" date="2016" name="BMC Genomics">
        <title>Comparative genomics reveals Cyclospora cayetanensis possesses coccidia-like metabolism and invasion components but unique surface antigens.</title>
        <authorList>
            <person name="Liu S."/>
            <person name="Wang L."/>
            <person name="Zheng H."/>
            <person name="Xu Z."/>
            <person name="Roellig D.M."/>
            <person name="Li N."/>
            <person name="Frace M.A."/>
            <person name="Tang K."/>
            <person name="Arrowood M.J."/>
            <person name="Moss D.M."/>
            <person name="Zhang L."/>
            <person name="Feng Y."/>
            <person name="Xiao L."/>
        </authorList>
    </citation>
    <scope>NUCLEOTIDE SEQUENCE [LARGE SCALE GENOMIC DNA]</scope>
    <source>
        <strain evidence="3 4">CHN_HEN01</strain>
    </source>
</reference>
<evidence type="ECO:0000256" key="1">
    <source>
        <dbReference type="SAM" id="MobiDB-lite"/>
    </source>
</evidence>
<dbReference type="VEuPathDB" id="ToxoDB:cyc_06428"/>
<organism evidence="3 4">
    <name type="scientific">Cyclospora cayetanensis</name>
    <dbReference type="NCBI Taxonomy" id="88456"/>
    <lineage>
        <taxon>Eukaryota</taxon>
        <taxon>Sar</taxon>
        <taxon>Alveolata</taxon>
        <taxon>Apicomplexa</taxon>
        <taxon>Conoidasida</taxon>
        <taxon>Coccidia</taxon>
        <taxon>Eucoccidiorida</taxon>
        <taxon>Eimeriorina</taxon>
        <taxon>Eimeriidae</taxon>
        <taxon>Cyclospora</taxon>
    </lineage>
</organism>
<dbReference type="InParanoid" id="A0A1D3CUE8"/>
<feature type="region of interest" description="Disordered" evidence="1">
    <location>
        <begin position="147"/>
        <end position="167"/>
    </location>
</feature>
<feature type="signal peptide" evidence="2">
    <location>
        <begin position="1"/>
        <end position="19"/>
    </location>
</feature>
<feature type="region of interest" description="Disordered" evidence="1">
    <location>
        <begin position="87"/>
        <end position="132"/>
    </location>
</feature>
<proteinExistence type="predicted"/>
<dbReference type="Proteomes" id="UP000095192">
    <property type="component" value="Unassembled WGS sequence"/>
</dbReference>
<evidence type="ECO:0000313" key="4">
    <source>
        <dbReference type="Proteomes" id="UP000095192"/>
    </source>
</evidence>
<gene>
    <name evidence="3" type="ORF">cyc_06428</name>
</gene>
<keyword evidence="4" id="KW-1185">Reference proteome</keyword>
<name>A0A1D3CUE8_9EIME</name>
<feature type="region of interest" description="Disordered" evidence="1">
    <location>
        <begin position="181"/>
        <end position="204"/>
    </location>
</feature>
<comment type="caution">
    <text evidence="3">The sequence shown here is derived from an EMBL/GenBank/DDBJ whole genome shotgun (WGS) entry which is preliminary data.</text>
</comment>
<evidence type="ECO:0000313" key="3">
    <source>
        <dbReference type="EMBL" id="OEH74823.1"/>
    </source>
</evidence>
<dbReference type="AlphaFoldDB" id="A0A1D3CUE8"/>
<keyword evidence="2" id="KW-0732">Signal</keyword>
<feature type="compositionally biased region" description="Low complexity" evidence="1">
    <location>
        <begin position="103"/>
        <end position="116"/>
    </location>
</feature>
<protein>
    <submittedName>
        <fullName evidence="3">Uncharacterized protein</fullName>
    </submittedName>
</protein>
<dbReference type="EMBL" id="JROU02001918">
    <property type="protein sequence ID" value="OEH74823.1"/>
    <property type="molecule type" value="Genomic_DNA"/>
</dbReference>